<evidence type="ECO:0000259" key="12">
    <source>
        <dbReference type="Pfam" id="PF02770"/>
    </source>
</evidence>
<dbReference type="RefSeq" id="WP_101532677.1">
    <property type="nucleotide sequence ID" value="NZ_JBFHIU010000001.1"/>
</dbReference>
<sequence>MAYRTPVADMVFTLKHVAGLNDMIAEGAYPDLSDDLVDAVMQEAGRFNTEEVAPLLSHSDVHGCKLEEGQVTTPPGWAALYRAWIEGGWNSLTGPEEFGGQELPLQMASAAMDVWNQGCMAFALGPTLTMGAVEALDKHATPELKAKYLEKLVTGEWMGTMNLTEPGCGSDLSGMRTKAQAVGDGTYKITGQKIFITYGDHDLTDNIVHMVLARLPDAPAGTRGISLFLVPKFLVNDDGTLGARNDVEAVGLEHKLGIHASATCTMSYGDNGGAIGWLVGEENRGLACMFTMMNNARLMVGIQGVGVAERAFQMARDYALDRNQGQSVGAPKGGAMEAIIVHPDVRRMLMTMRTLTEVIRSISYRCAHAIDRTNAAIASGNNEEAKHWGERAGILTPIAKSFSTDTGTDVASLGIQVHGGMGFIEETGAAQLLRDSRIASIYEGTNGIQAIDLVTRKLPLSGGTAIKEMLIEMGGWTAKASQSEDETLAMIGSEMNESVEDLNFTTEWLLAALKAGRMEQALAGATPFQRLFGLTLGGVLLIKGAIIAQELGDPSAEKRLAMARFFATNLAPETAALMDTVVNGADAALDSDKVLAAE</sequence>
<feature type="domain" description="Acyl-CoA oxidase/dehydrogenase middle" evidence="12">
    <location>
        <begin position="161"/>
        <end position="267"/>
    </location>
</feature>
<evidence type="ECO:0000256" key="6">
    <source>
        <dbReference type="ARBA" id="ARBA00051388"/>
    </source>
</evidence>
<dbReference type="InterPro" id="IPR009100">
    <property type="entry name" value="AcylCoA_DH/oxidase_NM_dom_sf"/>
</dbReference>
<evidence type="ECO:0000313" key="16">
    <source>
        <dbReference type="Proteomes" id="UP000234881"/>
    </source>
</evidence>
<dbReference type="InterPro" id="IPR036250">
    <property type="entry name" value="AcylCo_DH-like_C"/>
</dbReference>
<evidence type="ECO:0000259" key="14">
    <source>
        <dbReference type="Pfam" id="PF12806"/>
    </source>
</evidence>
<dbReference type="Pfam" id="PF12806">
    <property type="entry name" value="Acyl-CoA_dh_C"/>
    <property type="match status" value="1"/>
</dbReference>
<evidence type="ECO:0000256" key="5">
    <source>
        <dbReference type="ARBA" id="ARBA00023002"/>
    </source>
</evidence>
<comment type="catalytic activity">
    <reaction evidence="6">
        <text>3-(methylsulfanyl)propanoyl-CoA + oxidized [electron-transfer flavoprotein] + H(+) = 3-(methylsulfanyl)acryloyl-CoA + reduced [electron-transfer flavoprotein]</text>
        <dbReference type="Rhea" id="RHEA:52612"/>
        <dbReference type="Rhea" id="RHEA-COMP:10685"/>
        <dbReference type="Rhea" id="RHEA-COMP:10686"/>
        <dbReference type="ChEBI" id="CHEBI:15378"/>
        <dbReference type="ChEBI" id="CHEBI:57692"/>
        <dbReference type="ChEBI" id="CHEBI:58307"/>
        <dbReference type="ChEBI" id="CHEBI:82815"/>
        <dbReference type="ChEBI" id="CHEBI:84994"/>
        <dbReference type="EC" id="1.3.99.41"/>
    </reaction>
    <physiologicalReaction direction="left-to-right" evidence="6">
        <dbReference type="Rhea" id="RHEA:52613"/>
    </physiologicalReaction>
</comment>
<comment type="cofactor">
    <cofactor evidence="1 10">
        <name>FAD</name>
        <dbReference type="ChEBI" id="CHEBI:57692"/>
    </cofactor>
</comment>
<dbReference type="EC" id="1.3.99.41" evidence="8"/>
<keyword evidence="5 10" id="KW-0560">Oxidoreductase</keyword>
<dbReference type="Gene3D" id="1.20.140.10">
    <property type="entry name" value="Butyryl-CoA Dehydrogenase, subunit A, domain 3"/>
    <property type="match status" value="1"/>
</dbReference>
<evidence type="ECO:0000256" key="9">
    <source>
        <dbReference type="ARBA" id="ARBA00069043"/>
    </source>
</evidence>
<dbReference type="FunFam" id="2.40.110.10:FF:000031">
    <property type="entry name" value="Acyl-CoA dehydrogenase, putative"/>
    <property type="match status" value="1"/>
</dbReference>
<dbReference type="Pfam" id="PF00441">
    <property type="entry name" value="Acyl-CoA_dh_1"/>
    <property type="match status" value="1"/>
</dbReference>
<comment type="function">
    <text evidence="7">Involved in the assimilation of dimethylsulphoniopropionate (DMSP), an important compound in the fixation of carbon in marine phytoplankton, by mediating the conversion of 3-(methylthio)propanoyl-CoA (MMPA-CoA) to 3-(methylthio)acryloyl-CoA (MTA-CoA).</text>
</comment>
<accession>A0A2N5XV71</accession>
<dbReference type="InterPro" id="IPR013786">
    <property type="entry name" value="AcylCoA_DH/ox_N"/>
</dbReference>
<feature type="domain" description="Acetyl-CoA dehydrogenase-like C-terminal" evidence="14">
    <location>
        <begin position="485"/>
        <end position="590"/>
    </location>
</feature>
<comment type="similarity">
    <text evidence="2 10">Belongs to the acyl-CoA dehydrogenase family.</text>
</comment>
<dbReference type="PANTHER" id="PTHR42803:SF1">
    <property type="entry name" value="BROAD-SPECIFICITY LINEAR ACYL-COA DEHYDROGENASE FADE5"/>
    <property type="match status" value="1"/>
</dbReference>
<dbReference type="EMBL" id="PKUQ01000008">
    <property type="protein sequence ID" value="PLW78426.1"/>
    <property type="molecule type" value="Genomic_DNA"/>
</dbReference>
<proteinExistence type="inferred from homology"/>
<feature type="domain" description="Acyl-CoA dehydrogenase/oxidase C-terminal" evidence="11">
    <location>
        <begin position="283"/>
        <end position="453"/>
    </location>
</feature>
<dbReference type="PANTHER" id="PTHR42803">
    <property type="entry name" value="ACYL-COA DEHYDROGENASE"/>
    <property type="match status" value="1"/>
</dbReference>
<dbReference type="OrthoDB" id="9807883at2"/>
<evidence type="ECO:0000256" key="4">
    <source>
        <dbReference type="ARBA" id="ARBA00022827"/>
    </source>
</evidence>
<reference evidence="15 16" key="1">
    <citation type="submission" date="2018-01" db="EMBL/GenBank/DDBJ databases">
        <title>The draft genome sequence of Cohaesibacter sp. H1304.</title>
        <authorList>
            <person name="Wang N.-N."/>
            <person name="Du Z.-J."/>
        </authorList>
    </citation>
    <scope>NUCLEOTIDE SEQUENCE [LARGE SCALE GENOMIC DNA]</scope>
    <source>
        <strain evidence="15 16">H1304</strain>
    </source>
</reference>
<organism evidence="15 16">
    <name type="scientific">Cohaesibacter celericrescens</name>
    <dbReference type="NCBI Taxonomy" id="2067669"/>
    <lineage>
        <taxon>Bacteria</taxon>
        <taxon>Pseudomonadati</taxon>
        <taxon>Pseudomonadota</taxon>
        <taxon>Alphaproteobacteria</taxon>
        <taxon>Hyphomicrobiales</taxon>
        <taxon>Cohaesibacteraceae</taxon>
    </lineage>
</organism>
<evidence type="ECO:0000256" key="8">
    <source>
        <dbReference type="ARBA" id="ARBA00066694"/>
    </source>
</evidence>
<feature type="domain" description="Acyl-CoA dehydrogenase/oxidase N-terminal" evidence="13">
    <location>
        <begin position="39"/>
        <end position="156"/>
    </location>
</feature>
<evidence type="ECO:0000313" key="15">
    <source>
        <dbReference type="EMBL" id="PLW78426.1"/>
    </source>
</evidence>
<dbReference type="Pfam" id="PF02770">
    <property type="entry name" value="Acyl-CoA_dh_M"/>
    <property type="match status" value="1"/>
</dbReference>
<dbReference type="GO" id="GO:0050660">
    <property type="term" value="F:flavin adenine dinucleotide binding"/>
    <property type="evidence" value="ECO:0007669"/>
    <property type="project" value="InterPro"/>
</dbReference>
<evidence type="ECO:0000259" key="11">
    <source>
        <dbReference type="Pfam" id="PF00441"/>
    </source>
</evidence>
<evidence type="ECO:0000256" key="1">
    <source>
        <dbReference type="ARBA" id="ARBA00001974"/>
    </source>
</evidence>
<dbReference type="InterPro" id="IPR006091">
    <property type="entry name" value="Acyl-CoA_Oxase/DH_mid-dom"/>
</dbReference>
<dbReference type="InterPro" id="IPR052166">
    <property type="entry name" value="Diverse_Acyl-CoA_DH"/>
</dbReference>
<dbReference type="SUPFAM" id="SSF56645">
    <property type="entry name" value="Acyl-CoA dehydrogenase NM domain-like"/>
    <property type="match status" value="1"/>
</dbReference>
<protein>
    <recommendedName>
        <fullName evidence="9">3-methylmercaptopropionyl-CoA dehydrogenase</fullName>
        <ecNumber evidence="8">1.3.99.41</ecNumber>
    </recommendedName>
</protein>
<dbReference type="GO" id="GO:0016627">
    <property type="term" value="F:oxidoreductase activity, acting on the CH-CH group of donors"/>
    <property type="evidence" value="ECO:0007669"/>
    <property type="project" value="InterPro"/>
</dbReference>
<gene>
    <name evidence="15" type="ORF">C0081_04865</name>
</gene>
<dbReference type="InterPro" id="IPR046373">
    <property type="entry name" value="Acyl-CoA_Oxase/DH_mid-dom_sf"/>
</dbReference>
<evidence type="ECO:0000259" key="13">
    <source>
        <dbReference type="Pfam" id="PF02771"/>
    </source>
</evidence>
<name>A0A2N5XV71_9HYPH</name>
<evidence type="ECO:0000256" key="2">
    <source>
        <dbReference type="ARBA" id="ARBA00009347"/>
    </source>
</evidence>
<dbReference type="Pfam" id="PF02771">
    <property type="entry name" value="Acyl-CoA_dh_N"/>
    <property type="match status" value="1"/>
</dbReference>
<dbReference type="InterPro" id="IPR037069">
    <property type="entry name" value="AcylCoA_DH/ox_N_sf"/>
</dbReference>
<evidence type="ECO:0000256" key="7">
    <source>
        <dbReference type="ARBA" id="ARBA00058683"/>
    </source>
</evidence>
<dbReference type="Gene3D" id="1.10.540.10">
    <property type="entry name" value="Acyl-CoA dehydrogenase/oxidase, N-terminal domain"/>
    <property type="match status" value="1"/>
</dbReference>
<keyword evidence="4 10" id="KW-0274">FAD</keyword>
<keyword evidence="16" id="KW-1185">Reference proteome</keyword>
<dbReference type="InterPro" id="IPR025878">
    <property type="entry name" value="Acyl-CoA_dh-like_C_dom"/>
</dbReference>
<dbReference type="InterPro" id="IPR009075">
    <property type="entry name" value="AcylCo_DH/oxidase_C"/>
</dbReference>
<evidence type="ECO:0000256" key="3">
    <source>
        <dbReference type="ARBA" id="ARBA00022630"/>
    </source>
</evidence>
<comment type="caution">
    <text evidence="15">The sequence shown here is derived from an EMBL/GenBank/DDBJ whole genome shotgun (WGS) entry which is preliminary data.</text>
</comment>
<keyword evidence="3 10" id="KW-0285">Flavoprotein</keyword>
<dbReference type="AlphaFoldDB" id="A0A2N5XV71"/>
<evidence type="ECO:0000256" key="10">
    <source>
        <dbReference type="RuleBase" id="RU362125"/>
    </source>
</evidence>
<dbReference type="Gene3D" id="2.40.110.10">
    <property type="entry name" value="Butyryl-CoA Dehydrogenase, subunit A, domain 2"/>
    <property type="match status" value="1"/>
</dbReference>
<dbReference type="SUPFAM" id="SSF47203">
    <property type="entry name" value="Acyl-CoA dehydrogenase C-terminal domain-like"/>
    <property type="match status" value="1"/>
</dbReference>
<dbReference type="Proteomes" id="UP000234881">
    <property type="component" value="Unassembled WGS sequence"/>
</dbReference>